<comment type="caution">
    <text evidence="3">The sequence shown here is derived from an EMBL/GenBank/DDBJ whole genome shotgun (WGS) entry which is preliminary data.</text>
</comment>
<feature type="domain" description="DUF7136" evidence="2">
    <location>
        <begin position="19"/>
        <end position="243"/>
    </location>
</feature>
<keyword evidence="1" id="KW-0732">Signal</keyword>
<reference evidence="3 4" key="1">
    <citation type="journal article" date="2016" name="Genome Biol. Evol.">
        <title>Divergent and convergent evolution of fungal pathogenicity.</title>
        <authorList>
            <person name="Shang Y."/>
            <person name="Xiao G."/>
            <person name="Zheng P."/>
            <person name="Cen K."/>
            <person name="Zhan S."/>
            <person name="Wang C."/>
        </authorList>
    </citation>
    <scope>NUCLEOTIDE SEQUENCE [LARGE SCALE GENOMIC DNA]</scope>
    <source>
        <strain evidence="3 4">RCEF 3172</strain>
    </source>
</reference>
<keyword evidence="4" id="KW-1185">Reference proteome</keyword>
<feature type="signal peptide" evidence="1">
    <location>
        <begin position="1"/>
        <end position="17"/>
    </location>
</feature>
<gene>
    <name evidence="3" type="ORF">BBO_07779</name>
</gene>
<dbReference type="InterPro" id="IPR055560">
    <property type="entry name" value="DUF7136"/>
</dbReference>
<sequence>MWLTLFVAALAAWPAAAASSQTVEVDLIFPRNGTTYDATEAVFPFVFAIQNVKASPSLLLTLDYNVFPAGDYSGNHTALTGSRDWQSIDAVNGSDPYFISDFSKALNATDDTSANWELRWTLSWSNCTASDDVQRVAISGGSKLQTIRFSTAKSRGQRIDLAAATADGTCDESASAVALAIEEMLDNPFPDRYHGKSQCPRLASATPKADPCKVKVDQALASNITATLANKACHAGPNPPEKCPGDPKGSLATHGGGIGAGTWVLLLTGCIVVGLGW</sequence>
<accession>A0A166YMX1</accession>
<dbReference type="OrthoDB" id="4490227at2759"/>
<evidence type="ECO:0000256" key="1">
    <source>
        <dbReference type="SAM" id="SignalP"/>
    </source>
</evidence>
<organism evidence="3 4">
    <name type="scientific">Beauveria brongniartii RCEF 3172</name>
    <dbReference type="NCBI Taxonomy" id="1081107"/>
    <lineage>
        <taxon>Eukaryota</taxon>
        <taxon>Fungi</taxon>
        <taxon>Dikarya</taxon>
        <taxon>Ascomycota</taxon>
        <taxon>Pezizomycotina</taxon>
        <taxon>Sordariomycetes</taxon>
        <taxon>Hypocreomycetidae</taxon>
        <taxon>Hypocreales</taxon>
        <taxon>Cordycipitaceae</taxon>
        <taxon>Beauveria</taxon>
        <taxon>Beauveria brongniartii</taxon>
    </lineage>
</organism>
<feature type="chain" id="PRO_5007882868" description="DUF7136 domain-containing protein" evidence="1">
    <location>
        <begin position="18"/>
        <end position="277"/>
    </location>
</feature>
<evidence type="ECO:0000313" key="4">
    <source>
        <dbReference type="Proteomes" id="UP000076863"/>
    </source>
</evidence>
<evidence type="ECO:0000313" key="3">
    <source>
        <dbReference type="EMBL" id="OAA37080.1"/>
    </source>
</evidence>
<dbReference type="Proteomes" id="UP000076863">
    <property type="component" value="Unassembled WGS sequence"/>
</dbReference>
<dbReference type="AlphaFoldDB" id="A0A166YMX1"/>
<evidence type="ECO:0000259" key="2">
    <source>
        <dbReference type="Pfam" id="PF23584"/>
    </source>
</evidence>
<proteinExistence type="predicted"/>
<dbReference type="EMBL" id="AZHA01000032">
    <property type="protein sequence ID" value="OAA37080.1"/>
    <property type="molecule type" value="Genomic_DNA"/>
</dbReference>
<dbReference type="Pfam" id="PF23584">
    <property type="entry name" value="DUF7136"/>
    <property type="match status" value="1"/>
</dbReference>
<protein>
    <recommendedName>
        <fullName evidence="2">DUF7136 domain-containing protein</fullName>
    </recommendedName>
</protein>
<name>A0A166YMX1_9HYPO</name>